<organism evidence="3 4">
    <name type="scientific">Deminuibacter soli</name>
    <dbReference type="NCBI Taxonomy" id="2291815"/>
    <lineage>
        <taxon>Bacteria</taxon>
        <taxon>Pseudomonadati</taxon>
        <taxon>Bacteroidota</taxon>
        <taxon>Chitinophagia</taxon>
        <taxon>Chitinophagales</taxon>
        <taxon>Chitinophagaceae</taxon>
        <taxon>Deminuibacter</taxon>
    </lineage>
</organism>
<gene>
    <name evidence="3" type="ORF">DXN05_20925</name>
</gene>
<keyword evidence="1" id="KW-0732">Signal</keyword>
<evidence type="ECO:0000256" key="1">
    <source>
        <dbReference type="SAM" id="SignalP"/>
    </source>
</evidence>
<feature type="chain" id="PRO_5017586019" description="Peptidase M1 membrane alanine aminopeptidase domain-containing protein" evidence="1">
    <location>
        <begin position="21"/>
        <end position="737"/>
    </location>
</feature>
<dbReference type="Gene3D" id="1.10.390.10">
    <property type="entry name" value="Neutral Protease Domain 2"/>
    <property type="match status" value="1"/>
</dbReference>
<dbReference type="InterPro" id="IPR027268">
    <property type="entry name" value="Peptidase_M4/M1_CTD_sf"/>
</dbReference>
<dbReference type="AlphaFoldDB" id="A0A3E1NEG1"/>
<evidence type="ECO:0000313" key="4">
    <source>
        <dbReference type="Proteomes" id="UP000261284"/>
    </source>
</evidence>
<accession>A0A3E1NEG1</accession>
<dbReference type="Gene3D" id="2.60.40.1730">
    <property type="entry name" value="tricorn interacting facor f3 domain"/>
    <property type="match status" value="1"/>
</dbReference>
<dbReference type="EMBL" id="QTJU01000010">
    <property type="protein sequence ID" value="RFM26373.1"/>
    <property type="molecule type" value="Genomic_DNA"/>
</dbReference>
<dbReference type="GO" id="GO:0070006">
    <property type="term" value="F:metalloaminopeptidase activity"/>
    <property type="evidence" value="ECO:0007669"/>
    <property type="project" value="TreeGrafter"/>
</dbReference>
<name>A0A3E1NEG1_9BACT</name>
<comment type="caution">
    <text evidence="3">The sequence shown here is derived from an EMBL/GenBank/DDBJ whole genome shotgun (WGS) entry which is preliminary data.</text>
</comment>
<proteinExistence type="predicted"/>
<dbReference type="InterPro" id="IPR042097">
    <property type="entry name" value="Aminopeptidase_N-like_N_sf"/>
</dbReference>
<dbReference type="OrthoDB" id="100605at2"/>
<dbReference type="PANTHER" id="PTHR11533">
    <property type="entry name" value="PROTEASE M1 ZINC METALLOPROTEASE"/>
    <property type="match status" value="1"/>
</dbReference>
<evidence type="ECO:0000259" key="2">
    <source>
        <dbReference type="Pfam" id="PF01433"/>
    </source>
</evidence>
<dbReference type="GO" id="GO:0008270">
    <property type="term" value="F:zinc ion binding"/>
    <property type="evidence" value="ECO:0007669"/>
    <property type="project" value="InterPro"/>
</dbReference>
<dbReference type="Pfam" id="PF01433">
    <property type="entry name" value="Peptidase_M1"/>
    <property type="match status" value="1"/>
</dbReference>
<reference evidence="3 4" key="1">
    <citation type="submission" date="2018-08" db="EMBL/GenBank/DDBJ databases">
        <title>Chitinophagaceae sp. K23C18032701, a novel bacterium isolated from forest soil.</title>
        <authorList>
            <person name="Wang C."/>
        </authorList>
    </citation>
    <scope>NUCLEOTIDE SEQUENCE [LARGE SCALE GENOMIC DNA]</scope>
    <source>
        <strain evidence="3 4">K23C18032701</strain>
    </source>
</reference>
<feature type="domain" description="Peptidase M1 membrane alanine aminopeptidase" evidence="2">
    <location>
        <begin position="417"/>
        <end position="558"/>
    </location>
</feature>
<evidence type="ECO:0000313" key="3">
    <source>
        <dbReference type="EMBL" id="RFM26373.1"/>
    </source>
</evidence>
<dbReference type="GO" id="GO:0005615">
    <property type="term" value="C:extracellular space"/>
    <property type="evidence" value="ECO:0007669"/>
    <property type="project" value="TreeGrafter"/>
</dbReference>
<dbReference type="RefSeq" id="WP_116849245.1">
    <property type="nucleotide sequence ID" value="NZ_QTJU01000010.1"/>
</dbReference>
<dbReference type="GO" id="GO:0005737">
    <property type="term" value="C:cytoplasm"/>
    <property type="evidence" value="ECO:0007669"/>
    <property type="project" value="TreeGrafter"/>
</dbReference>
<dbReference type="GO" id="GO:0042277">
    <property type="term" value="F:peptide binding"/>
    <property type="evidence" value="ECO:0007669"/>
    <property type="project" value="TreeGrafter"/>
</dbReference>
<dbReference type="Proteomes" id="UP000261284">
    <property type="component" value="Unassembled WGS sequence"/>
</dbReference>
<dbReference type="PANTHER" id="PTHR11533:SF174">
    <property type="entry name" value="PUROMYCIN-SENSITIVE AMINOPEPTIDASE-RELATED"/>
    <property type="match status" value="1"/>
</dbReference>
<dbReference type="SUPFAM" id="SSF55486">
    <property type="entry name" value="Metalloproteases ('zincins'), catalytic domain"/>
    <property type="match status" value="1"/>
</dbReference>
<dbReference type="InterPro" id="IPR050344">
    <property type="entry name" value="Peptidase_M1_aminopeptidases"/>
</dbReference>
<dbReference type="GO" id="GO:0043171">
    <property type="term" value="P:peptide catabolic process"/>
    <property type="evidence" value="ECO:0007669"/>
    <property type="project" value="TreeGrafter"/>
</dbReference>
<sequence>MPKYLFPVFFLFFCTITAFTQPNEYLGTYASKSAGHTIRVGLFNTRLRCAVDGSRAHFLAPVTTDRFAIADSTTGAALQFVRAADGSIRGLQTSADTTLWIKQTGLTDDASLITRYGNRDNGFSYSDTLRGMLTPLRSCYDVTFYHLNVRIDTGAHTVGGYVLMRYKAVTTFNRLQIDLFANMTIEKILFEEKPLTYTRAYDAVYVQFPQNVNHGDTGSITVFYHGKPQVPDSSIPMTGGIFWKHDENGLLWMETVCQGSGASLWWPNKDHLSDEPDSMHISVTLPAGLPEVSNGRLLSKQTVAGNQVQYNWAVSYPINNYNVVVNIGDYVGWTDTLQHSDGTVLPLQFYCLRQHRKNAEQLFGYVKPMLRFYEKAFGPYPFARDGFTLMESVYPMEHQGAVSVGALETKHFNPHEHIEAMWHETAHEWWGNNISVKDFADFWVHEGFADFAAVLMSAQHYSPTFTAIYYRQQKFGRKEPVTGVRDVNHFFYDLDHIYTRGNLMLNTLRHVINNDSSWFNLMRGLQTQFRYQTVTADDIIRYINNATHTDYTYFFNEYLLHTDLPELQVQVTAQPNGITLHYRWQAEEPSFHMPVQVTLAPHQYDFIYPDSSWQTRFVPGMQPDDFHVKGQERFFINARISGVAAPQPLAGDALQQYAGKYVTDKQKMFQFSTKNNRLLLESKDGGIPLSELGYRKKDVFDWDYAAIEWAFIRDANGAVTGVTAYTDTETATLKKLP</sequence>
<dbReference type="SUPFAM" id="SSF63737">
    <property type="entry name" value="Leukotriene A4 hydrolase N-terminal domain"/>
    <property type="match status" value="1"/>
</dbReference>
<dbReference type="CDD" id="cd09603">
    <property type="entry name" value="M1_APN_like"/>
    <property type="match status" value="1"/>
</dbReference>
<dbReference type="InterPro" id="IPR014782">
    <property type="entry name" value="Peptidase_M1_dom"/>
</dbReference>
<feature type="signal peptide" evidence="1">
    <location>
        <begin position="1"/>
        <end position="20"/>
    </location>
</feature>
<dbReference type="GO" id="GO:0016020">
    <property type="term" value="C:membrane"/>
    <property type="evidence" value="ECO:0007669"/>
    <property type="project" value="TreeGrafter"/>
</dbReference>
<keyword evidence="4" id="KW-1185">Reference proteome</keyword>
<protein>
    <recommendedName>
        <fullName evidence="2">Peptidase M1 membrane alanine aminopeptidase domain-containing protein</fullName>
    </recommendedName>
</protein>